<evidence type="ECO:0000313" key="1">
    <source>
        <dbReference type="EMBL" id="VDK38985.1"/>
    </source>
</evidence>
<dbReference type="OrthoDB" id="17912at2759"/>
<sequence length="70" mass="7560">MNDILFFSDAKGINAALSAQTPWLNCPLAGSESIFMVAVDGGSPDLAKLSIPEKAFKQMHSFEDTEVQDL</sequence>
<dbReference type="EMBL" id="UYRR01028452">
    <property type="protein sequence ID" value="VDK38985.1"/>
    <property type="molecule type" value="Genomic_DNA"/>
</dbReference>
<evidence type="ECO:0000313" key="2">
    <source>
        <dbReference type="Proteomes" id="UP000267096"/>
    </source>
</evidence>
<reference evidence="1 2" key="2">
    <citation type="submission" date="2018-11" db="EMBL/GenBank/DDBJ databases">
        <authorList>
            <consortium name="Pathogen Informatics"/>
        </authorList>
    </citation>
    <scope>NUCLEOTIDE SEQUENCE [LARGE SCALE GENOMIC DNA]</scope>
</reference>
<dbReference type="WBParaSite" id="ASIM_0000964901-mRNA-1">
    <property type="protein sequence ID" value="ASIM_0000964901-mRNA-1"/>
    <property type="gene ID" value="ASIM_0000964901"/>
</dbReference>
<reference evidence="3" key="1">
    <citation type="submission" date="2017-02" db="UniProtKB">
        <authorList>
            <consortium name="WormBaseParasite"/>
        </authorList>
    </citation>
    <scope>IDENTIFICATION</scope>
</reference>
<gene>
    <name evidence="1" type="ORF">ASIM_LOCUS9384</name>
</gene>
<evidence type="ECO:0000313" key="3">
    <source>
        <dbReference type="WBParaSite" id="ASIM_0000964901-mRNA-1"/>
    </source>
</evidence>
<keyword evidence="2" id="KW-1185">Reference proteome</keyword>
<organism evidence="3">
    <name type="scientific">Anisakis simplex</name>
    <name type="common">Herring worm</name>
    <dbReference type="NCBI Taxonomy" id="6269"/>
    <lineage>
        <taxon>Eukaryota</taxon>
        <taxon>Metazoa</taxon>
        <taxon>Ecdysozoa</taxon>
        <taxon>Nematoda</taxon>
        <taxon>Chromadorea</taxon>
        <taxon>Rhabditida</taxon>
        <taxon>Spirurina</taxon>
        <taxon>Ascaridomorpha</taxon>
        <taxon>Ascaridoidea</taxon>
        <taxon>Anisakidae</taxon>
        <taxon>Anisakis</taxon>
        <taxon>Anisakis simplex complex</taxon>
    </lineage>
</organism>
<name>A0A0M3JPQ0_ANISI</name>
<proteinExistence type="predicted"/>
<dbReference type="Proteomes" id="UP000267096">
    <property type="component" value="Unassembled WGS sequence"/>
</dbReference>
<accession>A0A0M3JPQ0</accession>
<protein>
    <submittedName>
        <fullName evidence="3">Glutamine amidotransferase</fullName>
    </submittedName>
</protein>
<dbReference type="AlphaFoldDB" id="A0A0M3JPQ0"/>